<dbReference type="AlphaFoldDB" id="A0A834SJ24"/>
<proteinExistence type="predicted"/>
<feature type="region of interest" description="Disordered" evidence="1">
    <location>
        <begin position="162"/>
        <end position="221"/>
    </location>
</feature>
<evidence type="ECO:0000313" key="3">
    <source>
        <dbReference type="Proteomes" id="UP000634136"/>
    </source>
</evidence>
<protein>
    <recommendedName>
        <fullName evidence="4">Retrotransposon Copia-like N-terminal domain-containing protein</fullName>
    </recommendedName>
</protein>
<feature type="region of interest" description="Disordered" evidence="1">
    <location>
        <begin position="255"/>
        <end position="282"/>
    </location>
</feature>
<feature type="compositionally biased region" description="Low complexity" evidence="1">
    <location>
        <begin position="200"/>
        <end position="220"/>
    </location>
</feature>
<evidence type="ECO:0000256" key="1">
    <source>
        <dbReference type="SAM" id="MobiDB-lite"/>
    </source>
</evidence>
<evidence type="ECO:0008006" key="4">
    <source>
        <dbReference type="Google" id="ProtNLM"/>
    </source>
</evidence>
<feature type="compositionally biased region" description="Low complexity" evidence="1">
    <location>
        <begin position="263"/>
        <end position="273"/>
    </location>
</feature>
<gene>
    <name evidence="2" type="ORF">G2W53_042556</name>
</gene>
<dbReference type="EMBL" id="JAAIUW010000013">
    <property type="protein sequence ID" value="KAF7803445.1"/>
    <property type="molecule type" value="Genomic_DNA"/>
</dbReference>
<feature type="compositionally biased region" description="Polar residues" evidence="1">
    <location>
        <begin position="70"/>
        <end position="80"/>
    </location>
</feature>
<organism evidence="2 3">
    <name type="scientific">Senna tora</name>
    <dbReference type="NCBI Taxonomy" id="362788"/>
    <lineage>
        <taxon>Eukaryota</taxon>
        <taxon>Viridiplantae</taxon>
        <taxon>Streptophyta</taxon>
        <taxon>Embryophyta</taxon>
        <taxon>Tracheophyta</taxon>
        <taxon>Spermatophyta</taxon>
        <taxon>Magnoliopsida</taxon>
        <taxon>eudicotyledons</taxon>
        <taxon>Gunneridae</taxon>
        <taxon>Pentapetalae</taxon>
        <taxon>rosids</taxon>
        <taxon>fabids</taxon>
        <taxon>Fabales</taxon>
        <taxon>Fabaceae</taxon>
        <taxon>Caesalpinioideae</taxon>
        <taxon>Cassia clade</taxon>
        <taxon>Senna</taxon>
    </lineage>
</organism>
<keyword evidence="3" id="KW-1185">Reference proteome</keyword>
<sequence>MSSSSSISDVSSTTVPKTYSLFNSSSQTSSVKLDRRNYLFWEAVVLPMIKGNHLSSHIDGTGAAPPRLVNNGTDDPSANVATRGDSDSGKNNGNNLNQTPWRGSRGGSRGRGGRQRGGRQGGNNNNGFLNKRGSLAAHDCVVPLSLQMPFLVEKCQTQQLTSATNSKASTDSSSCTRTKSNNGATDKSAVGGASCARTPAASESAASSSRSSHNQSSPLSRLGHFNLENEALAEDGPNTSAHDALTTEACVTDAARDDGDTSQHQTQHPTQHPMLTRSRAGVHKPKTPYIGLAMTAQEVAATEPQSIRKYVMDVLKRFNMSECATVSTLMVTGRKFSCNDGEIMTDPSLY</sequence>
<comment type="caution">
    <text evidence="2">The sequence shown here is derived from an EMBL/GenBank/DDBJ whole genome shotgun (WGS) entry which is preliminary data.</text>
</comment>
<feature type="region of interest" description="Disordered" evidence="1">
    <location>
        <begin position="60"/>
        <end position="130"/>
    </location>
</feature>
<reference evidence="2" key="1">
    <citation type="submission" date="2020-09" db="EMBL/GenBank/DDBJ databases">
        <title>Genome-Enabled Discovery of Anthraquinone Biosynthesis in Senna tora.</title>
        <authorList>
            <person name="Kang S.-H."/>
            <person name="Pandey R.P."/>
            <person name="Lee C.-M."/>
            <person name="Sim J.-S."/>
            <person name="Jeong J.-T."/>
            <person name="Choi B.-S."/>
            <person name="Jung M."/>
            <person name="Ginzburg D."/>
            <person name="Zhao K."/>
            <person name="Won S.Y."/>
            <person name="Oh T.-J."/>
            <person name="Yu Y."/>
            <person name="Kim N.-H."/>
            <person name="Lee O.R."/>
            <person name="Lee T.-H."/>
            <person name="Bashyal P."/>
            <person name="Kim T.-S."/>
            <person name="Lee W.-H."/>
            <person name="Kawkins C."/>
            <person name="Kim C.-K."/>
            <person name="Kim J.S."/>
            <person name="Ahn B.O."/>
            <person name="Rhee S.Y."/>
            <person name="Sohng J.K."/>
        </authorList>
    </citation>
    <scope>NUCLEOTIDE SEQUENCE</scope>
    <source>
        <tissue evidence="2">Leaf</tissue>
    </source>
</reference>
<feature type="compositionally biased region" description="Polar residues" evidence="1">
    <location>
        <begin position="162"/>
        <end position="185"/>
    </location>
</feature>
<name>A0A834SJ24_9FABA</name>
<dbReference type="OrthoDB" id="1845088at2759"/>
<evidence type="ECO:0000313" key="2">
    <source>
        <dbReference type="EMBL" id="KAF7803445.1"/>
    </source>
</evidence>
<dbReference type="Proteomes" id="UP000634136">
    <property type="component" value="Unassembled WGS sequence"/>
</dbReference>
<accession>A0A834SJ24</accession>